<dbReference type="InterPro" id="IPR013449">
    <property type="entry name" value="Rhamnulokinase"/>
</dbReference>
<dbReference type="PANTHER" id="PTHR43095">
    <property type="entry name" value="SUGAR KINASE"/>
    <property type="match status" value="1"/>
</dbReference>
<dbReference type="InterPro" id="IPR018484">
    <property type="entry name" value="FGGY_N"/>
</dbReference>
<keyword evidence="3" id="KW-0547">Nucleotide-binding</keyword>
<dbReference type="Gene3D" id="3.30.420.40">
    <property type="match status" value="2"/>
</dbReference>
<keyword evidence="2" id="KW-0808">Transferase</keyword>
<evidence type="ECO:0000313" key="10">
    <source>
        <dbReference type="Proteomes" id="UP000604730"/>
    </source>
</evidence>
<evidence type="ECO:0000259" key="7">
    <source>
        <dbReference type="Pfam" id="PF00370"/>
    </source>
</evidence>
<evidence type="ECO:0000256" key="3">
    <source>
        <dbReference type="ARBA" id="ARBA00022741"/>
    </source>
</evidence>
<evidence type="ECO:0000259" key="8">
    <source>
        <dbReference type="Pfam" id="PF02782"/>
    </source>
</evidence>
<dbReference type="PANTHER" id="PTHR43095:SF2">
    <property type="entry name" value="GLUCONOKINASE"/>
    <property type="match status" value="1"/>
</dbReference>
<sequence length="472" mass="52759">MKKALAIDMGATSIRGIIGYIEDGKIKLEEVMRFSHEIKSSNGRLRWDFDELVRKIVETIKENGHEISSVGIDTWGVDFGLVDKEGKLVEPPVCYRDPKHQEGYEEALKSLSEKEIFAETGTQIMSINTLFQLLAFKKLNPGGYEKADKLLMMPDLIQYLLTGNMTGEETILSTTQILNLKTGDYSDKLLEAYGLDKNKLPKITKAGSITGNVKTGLVDELKDLDVDVVSVCGHDTASAVLLTKVMTDADTMFLSCGTWSLFGIRAESPDLSERAYEKGLTNELGFDSTPLLFKNLTGLYLLEKYKTAYEKKLGRKLEFDEITAYVEESLKKEEPITNLIDMEDPRFGSEEADAKEVIDEFLKEKGLALPENEMDYFRIIYESMVKKYLEVKTALEEISGKKYKKVHMIGGGAKSSLLCKLIAKRLDVSITAGPYEASALGNIIVQLKALGEIKTIEEGLEAAYKSQEMKTY</sequence>
<evidence type="ECO:0000256" key="6">
    <source>
        <dbReference type="ARBA" id="ARBA00023308"/>
    </source>
</evidence>
<evidence type="ECO:0000256" key="4">
    <source>
        <dbReference type="ARBA" id="ARBA00022777"/>
    </source>
</evidence>
<dbReference type="Proteomes" id="UP000604730">
    <property type="component" value="Unassembled WGS sequence"/>
</dbReference>
<evidence type="ECO:0000256" key="2">
    <source>
        <dbReference type="ARBA" id="ARBA00022679"/>
    </source>
</evidence>
<dbReference type="CDD" id="cd07771">
    <property type="entry name" value="ASKHA_NBD_FGGY_RhaB-like"/>
    <property type="match status" value="1"/>
</dbReference>
<dbReference type="InterPro" id="IPR050406">
    <property type="entry name" value="FGGY_Carb_Kinase"/>
</dbReference>
<gene>
    <name evidence="9" type="ORF">JJN12_12030</name>
</gene>
<dbReference type="EMBL" id="JAEPRJ010000001">
    <property type="protein sequence ID" value="MBK5898503.1"/>
    <property type="molecule type" value="Genomic_DNA"/>
</dbReference>
<feature type="domain" description="Carbohydrate kinase FGGY C-terminal" evidence="8">
    <location>
        <begin position="253"/>
        <end position="449"/>
    </location>
</feature>
<comment type="caution">
    <text evidence="9">The sequence shown here is derived from an EMBL/GenBank/DDBJ whole genome shotgun (WGS) entry which is preliminary data.</text>
</comment>
<protein>
    <submittedName>
        <fullName evidence="9">Rhamnulokinase</fullName>
    </submittedName>
</protein>
<organism evidence="9 10">
    <name type="scientific">Catonella massiliensis</name>
    <dbReference type="NCBI Taxonomy" id="2799636"/>
    <lineage>
        <taxon>Bacteria</taxon>
        <taxon>Bacillati</taxon>
        <taxon>Bacillota</taxon>
        <taxon>Clostridia</taxon>
        <taxon>Lachnospirales</taxon>
        <taxon>Lachnospiraceae</taxon>
        <taxon>Catonella</taxon>
    </lineage>
</organism>
<dbReference type="InterPro" id="IPR043129">
    <property type="entry name" value="ATPase_NBD"/>
</dbReference>
<feature type="domain" description="Carbohydrate kinase FGGY N-terminal" evidence="7">
    <location>
        <begin position="5"/>
        <end position="241"/>
    </location>
</feature>
<keyword evidence="6" id="KW-0684">Rhamnose metabolism</keyword>
<reference evidence="9 10" key="1">
    <citation type="submission" date="2021-01" db="EMBL/GenBank/DDBJ databases">
        <title>Isolation and description of Catonella massiliensis sp. nov., a novel Catonella species, isolated from a stable periodontitis subject.</title>
        <authorList>
            <person name="Antezack A."/>
            <person name="Boxberger M."/>
            <person name="La Scola B."/>
            <person name="Monnet-Corti V."/>
        </authorList>
    </citation>
    <scope>NUCLEOTIDE SEQUENCE [LARGE SCALE GENOMIC DNA]</scope>
    <source>
        <strain evidence="9 10">Marseille-Q4567</strain>
    </source>
</reference>
<evidence type="ECO:0000256" key="1">
    <source>
        <dbReference type="ARBA" id="ARBA00009156"/>
    </source>
</evidence>
<dbReference type="Pfam" id="PF00370">
    <property type="entry name" value="FGGY_N"/>
    <property type="match status" value="1"/>
</dbReference>
<dbReference type="SUPFAM" id="SSF53067">
    <property type="entry name" value="Actin-like ATPase domain"/>
    <property type="match status" value="2"/>
</dbReference>
<dbReference type="Pfam" id="PF02782">
    <property type="entry name" value="FGGY_C"/>
    <property type="match status" value="1"/>
</dbReference>
<name>A0ABS1J2X3_9FIRM</name>
<dbReference type="RefSeq" id="WP_208429917.1">
    <property type="nucleotide sequence ID" value="NZ_JAEPRJ010000001.1"/>
</dbReference>
<evidence type="ECO:0000256" key="5">
    <source>
        <dbReference type="ARBA" id="ARBA00022840"/>
    </source>
</evidence>
<dbReference type="InterPro" id="IPR018485">
    <property type="entry name" value="FGGY_C"/>
</dbReference>
<evidence type="ECO:0000313" key="9">
    <source>
        <dbReference type="EMBL" id="MBK5898503.1"/>
    </source>
</evidence>
<keyword evidence="4" id="KW-0418">Kinase</keyword>
<keyword evidence="10" id="KW-1185">Reference proteome</keyword>
<comment type="similarity">
    <text evidence="1">Belongs to the FGGY kinase family.</text>
</comment>
<accession>A0ABS1J2X3</accession>
<proteinExistence type="inferred from homology"/>
<keyword evidence="5" id="KW-0067">ATP-binding</keyword>